<sequence length="374" mass="41135">MKTFKYNTGSGKSEISIGKKIRIPELPASGGIYVFDTNMEKYLSDINRENSVILPSGEEFKNLESITRILDKAQELNLGRDSLFVGIGGGVITDMTAFAASIYMRGAKLCLLPTSLLAMVDAAVGGKTGIDYGGYKNSAGTFYPADQVLICTDFLKTLPAKEFYCGLGEVLKTAMLYDKKLLSLMEDKADIIKGFSERTGTTPETSCPEEENEILLFLVSHCVMAKCNIVEKDLKESGLRMELNLGHTFAHALESFAGLGELSHGEAVAWGLGRALELGVNLGITDKNYRNKIFSILKTYNWTESPMHPAAKKSGETGGISDADIPEKLLEAMYHDKKKRKGEIRFVLQKKACSTVIRKVEDREVLKVLSDQKN</sequence>
<dbReference type="Gene3D" id="3.40.50.1970">
    <property type="match status" value="1"/>
</dbReference>
<evidence type="ECO:0000313" key="10">
    <source>
        <dbReference type="Proteomes" id="UP000823638"/>
    </source>
</evidence>
<comment type="cofactor">
    <cofactor evidence="2">
        <name>Co(2+)</name>
        <dbReference type="ChEBI" id="CHEBI:48828"/>
    </cofactor>
</comment>
<dbReference type="PANTHER" id="PTHR43622:SF1">
    <property type="entry name" value="3-DEHYDROQUINATE SYNTHASE"/>
    <property type="match status" value="1"/>
</dbReference>
<dbReference type="InterPro" id="IPR050071">
    <property type="entry name" value="Dehydroquinate_synthase"/>
</dbReference>
<feature type="domain" description="3-dehydroquinate synthase C-terminal" evidence="8">
    <location>
        <begin position="166"/>
        <end position="338"/>
    </location>
</feature>
<dbReference type="PANTHER" id="PTHR43622">
    <property type="entry name" value="3-DEHYDROQUINATE SYNTHASE"/>
    <property type="match status" value="1"/>
</dbReference>
<keyword evidence="6" id="KW-0170">Cobalt</keyword>
<evidence type="ECO:0000259" key="7">
    <source>
        <dbReference type="Pfam" id="PF01761"/>
    </source>
</evidence>
<evidence type="ECO:0000256" key="3">
    <source>
        <dbReference type="ARBA" id="ARBA00022723"/>
    </source>
</evidence>
<evidence type="ECO:0000256" key="1">
    <source>
        <dbReference type="ARBA" id="ARBA00001911"/>
    </source>
</evidence>
<evidence type="ECO:0000259" key="8">
    <source>
        <dbReference type="Pfam" id="PF24621"/>
    </source>
</evidence>
<evidence type="ECO:0000313" key="9">
    <source>
        <dbReference type="EMBL" id="MBO8457549.1"/>
    </source>
</evidence>
<dbReference type="GO" id="GO:0003856">
    <property type="term" value="F:3-dehydroquinate synthase activity"/>
    <property type="evidence" value="ECO:0007669"/>
    <property type="project" value="TreeGrafter"/>
</dbReference>
<name>A0A9D9N247_9SPIR</name>
<dbReference type="Gene3D" id="1.20.1090.10">
    <property type="entry name" value="Dehydroquinate synthase-like - alpha domain"/>
    <property type="match status" value="1"/>
</dbReference>
<evidence type="ECO:0000256" key="5">
    <source>
        <dbReference type="ARBA" id="ARBA00023239"/>
    </source>
</evidence>
<comment type="cofactor">
    <cofactor evidence="1">
        <name>NAD(+)</name>
        <dbReference type="ChEBI" id="CHEBI:57540"/>
    </cofactor>
</comment>
<dbReference type="GO" id="GO:0009073">
    <property type="term" value="P:aromatic amino acid family biosynthetic process"/>
    <property type="evidence" value="ECO:0007669"/>
    <property type="project" value="InterPro"/>
</dbReference>
<organism evidence="9 10">
    <name type="scientific">Candidatus Gallitreponema excrementavium</name>
    <dbReference type="NCBI Taxonomy" id="2840840"/>
    <lineage>
        <taxon>Bacteria</taxon>
        <taxon>Pseudomonadati</taxon>
        <taxon>Spirochaetota</taxon>
        <taxon>Spirochaetia</taxon>
        <taxon>Spirochaetales</taxon>
        <taxon>Candidatus Gallitreponema</taxon>
    </lineage>
</organism>
<reference evidence="9" key="2">
    <citation type="journal article" date="2021" name="PeerJ">
        <title>Extensive microbial diversity within the chicken gut microbiome revealed by metagenomics and culture.</title>
        <authorList>
            <person name="Gilroy R."/>
            <person name="Ravi A."/>
            <person name="Getino M."/>
            <person name="Pursley I."/>
            <person name="Horton D.L."/>
            <person name="Alikhan N.F."/>
            <person name="Baker D."/>
            <person name="Gharbi K."/>
            <person name="Hall N."/>
            <person name="Watson M."/>
            <person name="Adriaenssens E.M."/>
            <person name="Foster-Nyarko E."/>
            <person name="Jarju S."/>
            <person name="Secka A."/>
            <person name="Antonio M."/>
            <person name="Oren A."/>
            <person name="Chaudhuri R.R."/>
            <person name="La Ragione R."/>
            <person name="Hildebrand F."/>
            <person name="Pallen M.J."/>
        </authorList>
    </citation>
    <scope>NUCLEOTIDE SEQUENCE</scope>
    <source>
        <strain evidence="9">10532</strain>
    </source>
</reference>
<protein>
    <submittedName>
        <fullName evidence="9">3-dehydroquinate synthase</fullName>
    </submittedName>
</protein>
<dbReference type="InterPro" id="IPR030960">
    <property type="entry name" value="DHQS/DOIS_N"/>
</dbReference>
<dbReference type="GO" id="GO:0046872">
    <property type="term" value="F:metal ion binding"/>
    <property type="evidence" value="ECO:0007669"/>
    <property type="project" value="UniProtKB-KW"/>
</dbReference>
<dbReference type="PIRSF" id="PIRSF001455">
    <property type="entry name" value="DHQ_synth"/>
    <property type="match status" value="1"/>
</dbReference>
<dbReference type="Pfam" id="PF01761">
    <property type="entry name" value="DHQ_synthase"/>
    <property type="match status" value="1"/>
</dbReference>
<accession>A0A9D9N247</accession>
<dbReference type="EMBL" id="JADIMM010000070">
    <property type="protein sequence ID" value="MBO8457549.1"/>
    <property type="molecule type" value="Genomic_DNA"/>
</dbReference>
<proteinExistence type="predicted"/>
<reference evidence="9" key="1">
    <citation type="submission" date="2020-10" db="EMBL/GenBank/DDBJ databases">
        <authorList>
            <person name="Gilroy R."/>
        </authorList>
    </citation>
    <scope>NUCLEOTIDE SEQUENCE</scope>
    <source>
        <strain evidence="9">10532</strain>
    </source>
</reference>
<keyword evidence="5" id="KW-0456">Lyase</keyword>
<evidence type="ECO:0000256" key="4">
    <source>
        <dbReference type="ARBA" id="ARBA00023027"/>
    </source>
</evidence>
<dbReference type="AlphaFoldDB" id="A0A9D9N247"/>
<gene>
    <name evidence="9" type="ORF">IAA81_04890</name>
</gene>
<dbReference type="Pfam" id="PF24621">
    <property type="entry name" value="DHQS_C"/>
    <property type="match status" value="1"/>
</dbReference>
<evidence type="ECO:0000256" key="2">
    <source>
        <dbReference type="ARBA" id="ARBA00001941"/>
    </source>
</evidence>
<evidence type="ECO:0000256" key="6">
    <source>
        <dbReference type="ARBA" id="ARBA00023285"/>
    </source>
</evidence>
<keyword evidence="3" id="KW-0479">Metal-binding</keyword>
<dbReference type="InterPro" id="IPR056179">
    <property type="entry name" value="DHQS_C"/>
</dbReference>
<dbReference type="InterPro" id="IPR030963">
    <property type="entry name" value="DHQ_synth_fam"/>
</dbReference>
<dbReference type="SUPFAM" id="SSF56796">
    <property type="entry name" value="Dehydroquinate synthase-like"/>
    <property type="match status" value="1"/>
</dbReference>
<comment type="caution">
    <text evidence="9">The sequence shown here is derived from an EMBL/GenBank/DDBJ whole genome shotgun (WGS) entry which is preliminary data.</text>
</comment>
<dbReference type="CDD" id="cd08195">
    <property type="entry name" value="DHQS"/>
    <property type="match status" value="1"/>
</dbReference>
<feature type="domain" description="3-dehydroquinate synthase N-terminal" evidence="7">
    <location>
        <begin position="52"/>
        <end position="163"/>
    </location>
</feature>
<dbReference type="Proteomes" id="UP000823638">
    <property type="component" value="Unassembled WGS sequence"/>
</dbReference>
<keyword evidence="4" id="KW-0520">NAD</keyword>